<keyword evidence="1" id="KW-0805">Transcription regulation</keyword>
<dbReference type="InterPro" id="IPR014036">
    <property type="entry name" value="DeoR-like_C"/>
</dbReference>
<accession>A0ABY5VIS8</accession>
<dbReference type="SUPFAM" id="SSF100950">
    <property type="entry name" value="NagB/RpiA/CoA transferase-like"/>
    <property type="match status" value="1"/>
</dbReference>
<dbReference type="InterPro" id="IPR036390">
    <property type="entry name" value="WH_DNA-bd_sf"/>
</dbReference>
<evidence type="ECO:0000313" key="4">
    <source>
        <dbReference type="EMBL" id="UWP60505.1"/>
    </source>
</evidence>
<organism evidence="4 5">
    <name type="scientific">Ruminococcus gauvreauii</name>
    <dbReference type="NCBI Taxonomy" id="438033"/>
    <lineage>
        <taxon>Bacteria</taxon>
        <taxon>Bacillati</taxon>
        <taxon>Bacillota</taxon>
        <taxon>Clostridia</taxon>
        <taxon>Eubacteriales</taxon>
        <taxon>Oscillospiraceae</taxon>
        <taxon>Ruminococcus</taxon>
    </lineage>
</organism>
<dbReference type="PANTHER" id="PTHR30363">
    <property type="entry name" value="HTH-TYPE TRANSCRIPTIONAL REGULATOR SRLR-RELATED"/>
    <property type="match status" value="1"/>
</dbReference>
<keyword evidence="2" id="KW-0804">Transcription</keyword>
<dbReference type="PANTHER" id="PTHR30363:SF44">
    <property type="entry name" value="AGA OPERON TRANSCRIPTIONAL REPRESSOR-RELATED"/>
    <property type="match status" value="1"/>
</dbReference>
<dbReference type="Pfam" id="PF00455">
    <property type="entry name" value="DeoRC"/>
    <property type="match status" value="1"/>
</dbReference>
<dbReference type="Gene3D" id="3.40.50.1360">
    <property type="match status" value="1"/>
</dbReference>
<dbReference type="RefSeq" id="WP_028530084.1">
    <property type="nucleotide sequence ID" value="NZ_CABLBR010000042.1"/>
</dbReference>
<keyword evidence="5" id="KW-1185">Reference proteome</keyword>
<gene>
    <name evidence="4" type="ORF">NQ502_05565</name>
</gene>
<dbReference type="PROSITE" id="PS51000">
    <property type="entry name" value="HTH_DEOR_2"/>
    <property type="match status" value="1"/>
</dbReference>
<proteinExistence type="predicted"/>
<dbReference type="Pfam" id="PF08220">
    <property type="entry name" value="HTH_DeoR"/>
    <property type="match status" value="1"/>
</dbReference>
<dbReference type="PRINTS" id="PR00037">
    <property type="entry name" value="HTHLACR"/>
</dbReference>
<dbReference type="InterPro" id="IPR001034">
    <property type="entry name" value="DeoR_HTH"/>
</dbReference>
<sequence length="264" mass="29403">MKQDRLGQMKQLYYEKKNISNRELCETFNISLETVRRDLKLLEQEGVVKRVYGGAVLRPENDSSADMEPWHVRSVQNQREKAQIAAEMLLRIPDGCTIALDSGTSIFELAKLLNQKEDLTIITNSIHIALEISTRTNHTLYFIGGAIKKDELITTGMLSVDFLNCFSRIDLAIVSTDGFNVNEGLTDFNIEMGMLKRSIFEKANKILVAADYSKFSINALYKTCSSESLDLVITDPRAPAESVEYLRSAGVDVVIASAGGEPTP</sequence>
<feature type="domain" description="HTH deoR-type" evidence="3">
    <location>
        <begin position="2"/>
        <end position="57"/>
    </location>
</feature>
<reference evidence="4" key="1">
    <citation type="journal article" date="2022" name="Cell">
        <title>Design, construction, and in vivo augmentation of a complex gut microbiome.</title>
        <authorList>
            <person name="Cheng A.G."/>
            <person name="Ho P.Y."/>
            <person name="Aranda-Diaz A."/>
            <person name="Jain S."/>
            <person name="Yu F.B."/>
            <person name="Meng X."/>
            <person name="Wang M."/>
            <person name="Iakiviak M."/>
            <person name="Nagashima K."/>
            <person name="Zhao A."/>
            <person name="Murugkar P."/>
            <person name="Patil A."/>
            <person name="Atabakhsh K."/>
            <person name="Weakley A."/>
            <person name="Yan J."/>
            <person name="Brumbaugh A.R."/>
            <person name="Higginbottom S."/>
            <person name="Dimas A."/>
            <person name="Shiver A.L."/>
            <person name="Deutschbauer A."/>
            <person name="Neff N."/>
            <person name="Sonnenburg J.L."/>
            <person name="Huang K.C."/>
            <person name="Fischbach M.A."/>
        </authorList>
    </citation>
    <scope>NUCLEOTIDE SEQUENCE</scope>
    <source>
        <strain evidence="4">DSM 19829</strain>
    </source>
</reference>
<dbReference type="EMBL" id="CP102290">
    <property type="protein sequence ID" value="UWP60505.1"/>
    <property type="molecule type" value="Genomic_DNA"/>
</dbReference>
<dbReference type="SUPFAM" id="SSF46785">
    <property type="entry name" value="Winged helix' DNA-binding domain"/>
    <property type="match status" value="1"/>
</dbReference>
<dbReference type="InterPro" id="IPR036388">
    <property type="entry name" value="WH-like_DNA-bd_sf"/>
</dbReference>
<dbReference type="SMART" id="SM00420">
    <property type="entry name" value="HTH_DEOR"/>
    <property type="match status" value="1"/>
</dbReference>
<evidence type="ECO:0000256" key="2">
    <source>
        <dbReference type="ARBA" id="ARBA00023163"/>
    </source>
</evidence>
<evidence type="ECO:0000259" key="3">
    <source>
        <dbReference type="PROSITE" id="PS51000"/>
    </source>
</evidence>
<dbReference type="Gene3D" id="1.10.10.10">
    <property type="entry name" value="Winged helix-like DNA-binding domain superfamily/Winged helix DNA-binding domain"/>
    <property type="match status" value="1"/>
</dbReference>
<dbReference type="GO" id="GO:0003677">
    <property type="term" value="F:DNA binding"/>
    <property type="evidence" value="ECO:0007669"/>
    <property type="project" value="UniProtKB-KW"/>
</dbReference>
<protein>
    <submittedName>
        <fullName evidence="4">DeoR/GlpR family DNA-binding transcription regulator</fullName>
    </submittedName>
</protein>
<dbReference type="SMART" id="SM01134">
    <property type="entry name" value="DeoRC"/>
    <property type="match status" value="1"/>
</dbReference>
<dbReference type="Proteomes" id="UP001060164">
    <property type="component" value="Chromosome"/>
</dbReference>
<evidence type="ECO:0000313" key="5">
    <source>
        <dbReference type="Proteomes" id="UP001060164"/>
    </source>
</evidence>
<evidence type="ECO:0000256" key="1">
    <source>
        <dbReference type="ARBA" id="ARBA00023015"/>
    </source>
</evidence>
<dbReference type="InterPro" id="IPR050313">
    <property type="entry name" value="Carb_Metab_HTH_regulators"/>
</dbReference>
<dbReference type="InterPro" id="IPR037171">
    <property type="entry name" value="NagB/RpiA_transferase-like"/>
</dbReference>
<name>A0ABY5VIS8_9FIRM</name>
<keyword evidence="4" id="KW-0238">DNA-binding</keyword>